<evidence type="ECO:0000313" key="1">
    <source>
        <dbReference type="EMBL" id="KAK1159663.1"/>
    </source>
</evidence>
<protein>
    <submittedName>
        <fullName evidence="1">Uncharacterized protein</fullName>
    </submittedName>
</protein>
<comment type="caution">
    <text evidence="1">The sequence shown here is derived from an EMBL/GenBank/DDBJ whole genome shotgun (WGS) entry which is preliminary data.</text>
</comment>
<gene>
    <name evidence="1" type="ORF">AOXY_G21038</name>
</gene>
<organism evidence="1 2">
    <name type="scientific">Acipenser oxyrinchus oxyrinchus</name>
    <dbReference type="NCBI Taxonomy" id="40147"/>
    <lineage>
        <taxon>Eukaryota</taxon>
        <taxon>Metazoa</taxon>
        <taxon>Chordata</taxon>
        <taxon>Craniata</taxon>
        <taxon>Vertebrata</taxon>
        <taxon>Euteleostomi</taxon>
        <taxon>Actinopterygii</taxon>
        <taxon>Chondrostei</taxon>
        <taxon>Acipenseriformes</taxon>
        <taxon>Acipenseridae</taxon>
        <taxon>Acipenser</taxon>
    </lineage>
</organism>
<dbReference type="EMBL" id="JAGXEW010000021">
    <property type="protein sequence ID" value="KAK1159663.1"/>
    <property type="molecule type" value="Genomic_DNA"/>
</dbReference>
<evidence type="ECO:0000313" key="2">
    <source>
        <dbReference type="Proteomes" id="UP001230051"/>
    </source>
</evidence>
<accession>A0AAD8FXG4</accession>
<keyword evidence="2" id="KW-1185">Reference proteome</keyword>
<reference evidence="1" key="1">
    <citation type="submission" date="2022-02" db="EMBL/GenBank/DDBJ databases">
        <title>Atlantic sturgeon de novo genome assembly.</title>
        <authorList>
            <person name="Stock M."/>
            <person name="Klopp C."/>
            <person name="Guiguen Y."/>
            <person name="Cabau C."/>
            <person name="Parinello H."/>
            <person name="Santidrian Yebra-Pimentel E."/>
            <person name="Kuhl H."/>
            <person name="Dirks R.P."/>
            <person name="Guessner J."/>
            <person name="Wuertz S."/>
            <person name="Du K."/>
            <person name="Schartl M."/>
        </authorList>
    </citation>
    <scope>NUCLEOTIDE SEQUENCE</scope>
    <source>
        <strain evidence="1">STURGEONOMICS-FGT-2020</strain>
        <tissue evidence="1">Whole blood</tissue>
    </source>
</reference>
<dbReference type="AlphaFoldDB" id="A0AAD8FXG4"/>
<proteinExistence type="predicted"/>
<name>A0AAD8FXG4_ACIOX</name>
<sequence>MTPCACRPAQIPLSQAQLPPQKRPWLSSQVERTCWHKPVEIFLLLLHEPPAADNGTSDMRLLCSDM</sequence>
<dbReference type="Proteomes" id="UP001230051">
    <property type="component" value="Unassembled WGS sequence"/>
</dbReference>